<sequence>MNIENTKAQMRKGVLEYCILSILEGEDKYASEILDTLKDAKMLVVEGTIYPLLTRLKNAGLLNYRWEESTSGPPRKYYGLTETGKIFLTELNTTWDELRNAVNLVTNDKNN</sequence>
<keyword evidence="3" id="KW-1185">Reference proteome</keyword>
<reference evidence="2 3" key="1">
    <citation type="submission" date="2019-03" db="EMBL/GenBank/DDBJ databases">
        <title>Genomic Encyclopedia of Archaeal and Bacterial Type Strains, Phase II (KMG-II): from individual species to whole genera.</title>
        <authorList>
            <person name="Goeker M."/>
        </authorList>
    </citation>
    <scope>NUCLEOTIDE SEQUENCE [LARGE SCALE GENOMIC DNA]</scope>
    <source>
        <strain evidence="2 3">DSM 18435</strain>
    </source>
</reference>
<dbReference type="EMBL" id="SNYI01000003">
    <property type="protein sequence ID" value="TDQ29377.1"/>
    <property type="molecule type" value="Genomic_DNA"/>
</dbReference>
<dbReference type="CDD" id="cd00090">
    <property type="entry name" value="HTH_ARSR"/>
    <property type="match status" value="1"/>
</dbReference>
<evidence type="ECO:0000313" key="3">
    <source>
        <dbReference type="Proteomes" id="UP000295468"/>
    </source>
</evidence>
<dbReference type="Gene3D" id="1.10.10.10">
    <property type="entry name" value="Winged helix-like DNA-binding domain superfamily/Winged helix DNA-binding domain"/>
    <property type="match status" value="1"/>
</dbReference>
<dbReference type="Proteomes" id="UP000295468">
    <property type="component" value="Unassembled WGS sequence"/>
</dbReference>
<dbReference type="PANTHER" id="PTHR33169:SF14">
    <property type="entry name" value="TRANSCRIPTIONAL REGULATOR RV3488"/>
    <property type="match status" value="1"/>
</dbReference>
<evidence type="ECO:0000259" key="1">
    <source>
        <dbReference type="Pfam" id="PF03551"/>
    </source>
</evidence>
<dbReference type="AlphaFoldDB" id="A0A4R6TGK8"/>
<dbReference type="PANTHER" id="PTHR33169">
    <property type="entry name" value="PADR-FAMILY TRANSCRIPTIONAL REGULATOR"/>
    <property type="match status" value="1"/>
</dbReference>
<dbReference type="InterPro" id="IPR052509">
    <property type="entry name" value="Metal_resp_DNA-bind_regulator"/>
</dbReference>
<dbReference type="OrthoDB" id="9791785at2"/>
<dbReference type="InterPro" id="IPR011991">
    <property type="entry name" value="ArsR-like_HTH"/>
</dbReference>
<accession>A0A4R6TGK8</accession>
<dbReference type="SUPFAM" id="SSF46785">
    <property type="entry name" value="Winged helix' DNA-binding domain"/>
    <property type="match status" value="1"/>
</dbReference>
<dbReference type="RefSeq" id="WP_133644950.1">
    <property type="nucleotide sequence ID" value="NZ_JBFIMA010000046.1"/>
</dbReference>
<gene>
    <name evidence="2" type="ORF">CLV82_2835</name>
</gene>
<protein>
    <submittedName>
        <fullName evidence="2">PadR family transcriptional regulator</fullName>
    </submittedName>
</protein>
<organism evidence="2 3">
    <name type="scientific">Zeaxanthinibacter enoshimensis</name>
    <dbReference type="NCBI Taxonomy" id="392009"/>
    <lineage>
        <taxon>Bacteria</taxon>
        <taxon>Pseudomonadati</taxon>
        <taxon>Bacteroidota</taxon>
        <taxon>Flavobacteriia</taxon>
        <taxon>Flavobacteriales</taxon>
        <taxon>Flavobacteriaceae</taxon>
        <taxon>Zeaxanthinibacter</taxon>
    </lineage>
</organism>
<dbReference type="GO" id="GO:0006355">
    <property type="term" value="P:regulation of DNA-templated transcription"/>
    <property type="evidence" value="ECO:0007669"/>
    <property type="project" value="UniProtKB-ARBA"/>
</dbReference>
<dbReference type="InterPro" id="IPR005149">
    <property type="entry name" value="Tscrpt_reg_PadR_N"/>
</dbReference>
<proteinExistence type="predicted"/>
<evidence type="ECO:0000313" key="2">
    <source>
        <dbReference type="EMBL" id="TDQ29377.1"/>
    </source>
</evidence>
<dbReference type="InterPro" id="IPR036390">
    <property type="entry name" value="WH_DNA-bd_sf"/>
</dbReference>
<comment type="caution">
    <text evidence="2">The sequence shown here is derived from an EMBL/GenBank/DDBJ whole genome shotgun (WGS) entry which is preliminary data.</text>
</comment>
<feature type="domain" description="Transcription regulator PadR N-terminal" evidence="1">
    <location>
        <begin position="19"/>
        <end position="89"/>
    </location>
</feature>
<name>A0A4R6TGK8_9FLAO</name>
<dbReference type="InterPro" id="IPR036388">
    <property type="entry name" value="WH-like_DNA-bd_sf"/>
</dbReference>
<dbReference type="Pfam" id="PF03551">
    <property type="entry name" value="PadR"/>
    <property type="match status" value="1"/>
</dbReference>